<name>A0AC61NKV2_9BACT</name>
<reference evidence="1" key="1">
    <citation type="submission" date="2021-08" db="EMBL/GenBank/DDBJ databases">
        <title>Novel anaerobic bacterium isolated from sea squirt in East Sea, Republic of Korea.</title>
        <authorList>
            <person name="Nguyen T.H."/>
            <person name="Li Z."/>
            <person name="Lee Y.-J."/>
            <person name="Ko J."/>
            <person name="Kim S.-G."/>
        </authorList>
    </citation>
    <scope>NUCLEOTIDE SEQUENCE</scope>
    <source>
        <strain evidence="1">KCTC 25031</strain>
    </source>
</reference>
<gene>
    <name evidence="1" type="ORF">K4L44_06350</name>
</gene>
<organism evidence="1 2">
    <name type="scientific">Halosquirtibacter laminarini</name>
    <dbReference type="NCBI Taxonomy" id="3374600"/>
    <lineage>
        <taxon>Bacteria</taxon>
        <taxon>Pseudomonadati</taxon>
        <taxon>Bacteroidota</taxon>
        <taxon>Bacteroidia</taxon>
        <taxon>Marinilabiliales</taxon>
        <taxon>Prolixibacteraceae</taxon>
        <taxon>Halosquirtibacter</taxon>
    </lineage>
</organism>
<dbReference type="Proteomes" id="UP000826212">
    <property type="component" value="Chromosome"/>
</dbReference>
<evidence type="ECO:0000313" key="2">
    <source>
        <dbReference type="Proteomes" id="UP000826212"/>
    </source>
</evidence>
<protein>
    <submittedName>
        <fullName evidence="1">Uncharacterized protein</fullName>
    </submittedName>
</protein>
<proteinExistence type="predicted"/>
<sequence length="473" mass="54794">MYRKIVLLLILFLVNGFVLLAQNKELGVFKPGTKWENINTRSINVVYPSGYDSVANRVINITKFIHDYKLESIGDKNANRKLQIILAPNDLSNNLQIQLAPYKAIIPTTGPQNIMDIGGVDWLTQSSIFAYRRALQYSNLNSGVFRIIYWLNGDQGVQNLSSFTIPSWFFEGDATFSQTTLTKAGIGYTPSFNRQQRARVLKGKKYRYPKARNGSFIDVIEKEEVYGVSLIEQGRKIAGPDVWKKVIRSSANLHGIFYSFSNSTKKHIGFTTRKLYSNTYDSLEVKFQNEIKHLQLTEKNEVVASNKRFYENYSCLNITKDRKLYALKRPLQKIPRIVEILPNKEEKTIVRLPKDFNEQFSIHNGWIVWSEKRDNPFYKHLDYHNIFSYNLYTKEKKQLSEKKKYFSPALSTDGKTIAVIEKDANFNRYLVTLDRKTGNELKKFSIIKHGDAFSPQWSYDNTKVLYILQADSK</sequence>
<dbReference type="EMBL" id="CP081303">
    <property type="protein sequence ID" value="QZE15450.1"/>
    <property type="molecule type" value="Genomic_DNA"/>
</dbReference>
<keyword evidence="2" id="KW-1185">Reference proteome</keyword>
<accession>A0AC61NKV2</accession>
<evidence type="ECO:0000313" key="1">
    <source>
        <dbReference type="EMBL" id="QZE15450.1"/>
    </source>
</evidence>